<reference evidence="3 4" key="1">
    <citation type="journal article" date="2012" name="J. Bacteriol.">
        <title>Genome Sequence of Fibrella aestuarina BUZ 2T, a Filamentous Marine Bacterium.</title>
        <authorList>
            <person name="Filippini M."/>
            <person name="Qi W."/>
            <person name="Blom J."/>
            <person name="Goesmann A."/>
            <person name="Smits T.H."/>
            <person name="Bagheri H.C."/>
        </authorList>
    </citation>
    <scope>NUCLEOTIDE SEQUENCE [LARGE SCALE GENOMIC DNA]</scope>
    <source>
        <strain evidence="4">BUZ 2T</strain>
    </source>
</reference>
<dbReference type="Pfam" id="PF08450">
    <property type="entry name" value="SGL"/>
    <property type="match status" value="1"/>
</dbReference>
<dbReference type="Gene3D" id="2.120.10.30">
    <property type="entry name" value="TolB, C-terminal domain"/>
    <property type="match status" value="1"/>
</dbReference>
<dbReference type="STRING" id="1166018.FAES_0278"/>
<dbReference type="InterPro" id="IPR011042">
    <property type="entry name" value="6-blade_b-propeller_TolB-like"/>
</dbReference>
<dbReference type="AlphaFoldDB" id="I0K2D9"/>
<dbReference type="Proteomes" id="UP000011058">
    <property type="component" value="Chromosome"/>
</dbReference>
<dbReference type="HOGENOM" id="CLU_036110_0_1_10"/>
<evidence type="ECO:0000313" key="3">
    <source>
        <dbReference type="EMBL" id="CCG98292.1"/>
    </source>
</evidence>
<dbReference type="GO" id="GO:0004341">
    <property type="term" value="F:gluconolactonase activity"/>
    <property type="evidence" value="ECO:0007669"/>
    <property type="project" value="UniProtKB-EC"/>
</dbReference>
<dbReference type="PANTHER" id="PTHR47572">
    <property type="entry name" value="LIPOPROTEIN-RELATED"/>
    <property type="match status" value="1"/>
</dbReference>
<feature type="domain" description="SMP-30/Gluconolactonase/LRE-like region" evidence="2">
    <location>
        <begin position="49"/>
        <end position="290"/>
    </location>
</feature>
<dbReference type="RefSeq" id="WP_015329392.1">
    <property type="nucleotide sequence ID" value="NC_020054.1"/>
</dbReference>
<gene>
    <name evidence="3" type="ORF">FAES_0278</name>
</gene>
<dbReference type="InterPro" id="IPR013658">
    <property type="entry name" value="SGL"/>
</dbReference>
<dbReference type="PATRIC" id="fig|1166018.3.peg.282"/>
<protein>
    <submittedName>
        <fullName evidence="3">SMP-30/gluconolaconase/LRE domain protein</fullName>
        <ecNumber evidence="3">3.1.1.17</ecNumber>
    </submittedName>
</protein>
<dbReference type="KEGG" id="fae:FAES_0278"/>
<keyword evidence="4" id="KW-1185">Reference proteome</keyword>
<name>I0K2D9_9BACT</name>
<proteinExistence type="predicted"/>
<organism evidence="3 4">
    <name type="scientific">Fibrella aestuarina BUZ 2</name>
    <dbReference type="NCBI Taxonomy" id="1166018"/>
    <lineage>
        <taxon>Bacteria</taxon>
        <taxon>Pseudomonadati</taxon>
        <taxon>Bacteroidota</taxon>
        <taxon>Cytophagia</taxon>
        <taxon>Cytophagales</taxon>
        <taxon>Spirosomataceae</taxon>
        <taxon>Fibrella</taxon>
    </lineage>
</organism>
<dbReference type="PANTHER" id="PTHR47572:SF4">
    <property type="entry name" value="LACTONASE DRP35"/>
    <property type="match status" value="1"/>
</dbReference>
<evidence type="ECO:0000256" key="1">
    <source>
        <dbReference type="ARBA" id="ARBA00022801"/>
    </source>
</evidence>
<dbReference type="SUPFAM" id="SSF63829">
    <property type="entry name" value="Calcium-dependent phosphotriesterase"/>
    <property type="match status" value="1"/>
</dbReference>
<keyword evidence="1 3" id="KW-0378">Hydrolase</keyword>
<accession>I0K2D9</accession>
<evidence type="ECO:0000313" key="4">
    <source>
        <dbReference type="Proteomes" id="UP000011058"/>
    </source>
</evidence>
<evidence type="ECO:0000259" key="2">
    <source>
        <dbReference type="Pfam" id="PF08450"/>
    </source>
</evidence>
<dbReference type="EC" id="3.1.1.17" evidence="3"/>
<dbReference type="InterPro" id="IPR051262">
    <property type="entry name" value="SMP-30/CGR1_Lactonase"/>
</dbReference>
<dbReference type="OrthoDB" id="241638at2"/>
<dbReference type="EMBL" id="HE796683">
    <property type="protein sequence ID" value="CCG98292.1"/>
    <property type="molecule type" value="Genomic_DNA"/>
</dbReference>
<dbReference type="eggNOG" id="COG3386">
    <property type="taxonomic scope" value="Bacteria"/>
</dbReference>
<sequence>MIRFQPAYLLVAITLLVLPHLGFCRSLAPGDSVTAPGATLKLVARQFTFTEGPAVDKKGDVFFTDQPNDKIWRYDTKGNLSVYMDKTGRANGLFVDANGNLLACADENNELWSISPAKRVTVLLKNYQGKHFNGPNDLWITPKGGVFFTDPLYPRDYWTHKMPELAGQHVYYLPKGATEARIVDSTLIKPNGIIGSPDGKTLYVADAGAGKTYRYTIQPDGRLTDRQLFVEQGSDGMTIDQQGNVYLSGRGVTVYSPKGAKLQVIPVPARWVGNLCFSGADRKTLFITATDAVFTIPMQVRGVK</sequence>